<evidence type="ECO:0000259" key="1">
    <source>
        <dbReference type="Pfam" id="PF01909"/>
    </source>
</evidence>
<dbReference type="EMBL" id="SNRX01000014">
    <property type="protein sequence ID" value="KAA6301800.1"/>
    <property type="molecule type" value="Genomic_DNA"/>
</dbReference>
<dbReference type="CDD" id="cd05403">
    <property type="entry name" value="NT_KNTase_like"/>
    <property type="match status" value="1"/>
</dbReference>
<dbReference type="InterPro" id="IPR043519">
    <property type="entry name" value="NT_sf"/>
</dbReference>
<dbReference type="InterPro" id="IPR002934">
    <property type="entry name" value="Polymerase_NTP_transf_dom"/>
</dbReference>
<evidence type="ECO:0000313" key="3">
    <source>
        <dbReference type="EMBL" id="KAA6303560.1"/>
    </source>
</evidence>
<sequence>MNQRILKNIQTLKHRLLPDDKLILFGSQARGDAHQESDWDLLVLLNKPVRDADDDDNYGYPFAEMGWKYGVYLSTKVYTASEWEKQKPSPFYKNVEHDGIEIV</sequence>
<dbReference type="Gene3D" id="3.30.460.10">
    <property type="entry name" value="Beta Polymerase, domain 2"/>
    <property type="match status" value="1"/>
</dbReference>
<feature type="domain" description="Polymerase nucleotidyl transferase" evidence="1">
    <location>
        <begin position="11"/>
        <end position="55"/>
    </location>
</feature>
<comment type="caution">
    <text evidence="2">The sequence shown here is derived from an EMBL/GenBank/DDBJ whole genome shotgun (WGS) entry which is preliminary data.</text>
</comment>
<dbReference type="AlphaFoldDB" id="A0A5M8P0B6"/>
<dbReference type="EMBL" id="SNRX01000001">
    <property type="protein sequence ID" value="KAA6303560.1"/>
    <property type="molecule type" value="Genomic_DNA"/>
</dbReference>
<dbReference type="PANTHER" id="PTHR33933:SF1">
    <property type="entry name" value="PROTEIN ADENYLYLTRANSFERASE MNTA-RELATED"/>
    <property type="match status" value="1"/>
</dbReference>
<organism evidence="2 4">
    <name type="scientific">Candidatus Ordinivivax streblomastigis</name>
    <dbReference type="NCBI Taxonomy" id="2540710"/>
    <lineage>
        <taxon>Bacteria</taxon>
        <taxon>Pseudomonadati</taxon>
        <taxon>Bacteroidota</taxon>
        <taxon>Bacteroidia</taxon>
        <taxon>Bacteroidales</taxon>
        <taxon>Candidatus Ordinivivax</taxon>
    </lineage>
</organism>
<accession>A0A5M8P0B6</accession>
<dbReference type="Proteomes" id="UP000324575">
    <property type="component" value="Unassembled WGS sequence"/>
</dbReference>
<evidence type="ECO:0000313" key="4">
    <source>
        <dbReference type="Proteomes" id="UP000324575"/>
    </source>
</evidence>
<dbReference type="SUPFAM" id="SSF81301">
    <property type="entry name" value="Nucleotidyltransferase"/>
    <property type="match status" value="1"/>
</dbReference>
<protein>
    <recommendedName>
        <fullName evidence="1">Polymerase nucleotidyl transferase domain-containing protein</fullName>
    </recommendedName>
</protein>
<dbReference type="GO" id="GO:0016779">
    <property type="term" value="F:nucleotidyltransferase activity"/>
    <property type="evidence" value="ECO:0007669"/>
    <property type="project" value="InterPro"/>
</dbReference>
<reference evidence="2 4" key="1">
    <citation type="submission" date="2019-03" db="EMBL/GenBank/DDBJ databases">
        <title>Single cell metagenomics reveals metabolic interactions within the superorganism composed of flagellate Streblomastix strix and complex community of Bacteroidetes bacteria on its surface.</title>
        <authorList>
            <person name="Treitli S.C."/>
            <person name="Kolisko M."/>
            <person name="Husnik F."/>
            <person name="Keeling P."/>
            <person name="Hampl V."/>
        </authorList>
    </citation>
    <scope>NUCLEOTIDE SEQUENCE [LARGE SCALE GENOMIC DNA]</scope>
    <source>
        <strain evidence="2">St1</strain>
    </source>
</reference>
<name>A0A5M8P0B6_9BACT</name>
<proteinExistence type="predicted"/>
<dbReference type="Pfam" id="PF01909">
    <property type="entry name" value="NTP_transf_2"/>
    <property type="match status" value="1"/>
</dbReference>
<dbReference type="InterPro" id="IPR052548">
    <property type="entry name" value="Type_VII_TA_antitoxin"/>
</dbReference>
<dbReference type="PANTHER" id="PTHR33933">
    <property type="entry name" value="NUCLEOTIDYLTRANSFERASE"/>
    <property type="match status" value="1"/>
</dbReference>
<evidence type="ECO:0000313" key="2">
    <source>
        <dbReference type="EMBL" id="KAA6301800.1"/>
    </source>
</evidence>
<gene>
    <name evidence="3" type="ORF">EZS26_000111</name>
    <name evidence="2" type="ORF">EZS26_002109</name>
</gene>